<dbReference type="Proteomes" id="UP000002439">
    <property type="component" value="Chromosome"/>
</dbReference>
<proteinExistence type="predicted"/>
<dbReference type="InterPro" id="IPR011009">
    <property type="entry name" value="Kinase-like_dom_sf"/>
</dbReference>
<gene>
    <name evidence="1" type="ordered locus">PAE1625</name>
</gene>
<evidence type="ECO:0000313" key="1">
    <source>
        <dbReference type="EMBL" id="AAL63611.1"/>
    </source>
</evidence>
<dbReference type="EMBL" id="AE009441">
    <property type="protein sequence ID" value="AAL63611.1"/>
    <property type="molecule type" value="Genomic_DNA"/>
</dbReference>
<dbReference type="PATRIC" id="fig|178306.9.peg.1200"/>
<keyword evidence="2" id="KW-1185">Reference proteome</keyword>
<organism evidence="1 2">
    <name type="scientific">Pyrobaculum aerophilum (strain ATCC 51768 / DSM 7523 / JCM 9630 / CIP 104966 / NBRC 100827 / IM2)</name>
    <dbReference type="NCBI Taxonomy" id="178306"/>
    <lineage>
        <taxon>Archaea</taxon>
        <taxon>Thermoproteota</taxon>
        <taxon>Thermoprotei</taxon>
        <taxon>Thermoproteales</taxon>
        <taxon>Thermoproteaceae</taxon>
        <taxon>Pyrobaculum</taxon>
    </lineage>
</organism>
<dbReference type="InterPro" id="IPR052396">
    <property type="entry name" value="Meiotic_Drive_Suppr_Kinase"/>
</dbReference>
<accession>Q8ZWT8</accession>
<evidence type="ECO:0000313" key="2">
    <source>
        <dbReference type="Proteomes" id="UP000002439"/>
    </source>
</evidence>
<reference evidence="1 2" key="1">
    <citation type="journal article" date="2002" name="Proc. Natl. Acad. Sci. U.S.A.">
        <title>Genome sequence of the hyperthermophilic crenarchaeon Pyrobaculum aerophilum.</title>
        <authorList>
            <person name="Fitz-Gibbon S.T."/>
            <person name="Ladner H."/>
            <person name="Kim U.J."/>
            <person name="Stetter K.O."/>
            <person name="Simon M.I."/>
            <person name="Miller J.H."/>
        </authorList>
    </citation>
    <scope>NUCLEOTIDE SEQUENCE [LARGE SCALE GENOMIC DNA]</scope>
    <source>
        <strain evidence="2">ATCC 51768 / DSM 7523 / JCM 9630 / CIP 104966 / NBRC 100827 / IM2</strain>
    </source>
</reference>
<dbReference type="PANTHER" id="PTHR37171:SF1">
    <property type="entry name" value="SERINE_THREONINE-PROTEIN KINASE YRZF-RELATED"/>
    <property type="match status" value="1"/>
</dbReference>
<dbReference type="PANTHER" id="PTHR37171">
    <property type="entry name" value="SERINE/THREONINE-PROTEIN KINASE YRZF-RELATED"/>
    <property type="match status" value="1"/>
</dbReference>
<dbReference type="AlphaFoldDB" id="Q8ZWT8"/>
<evidence type="ECO:0008006" key="3">
    <source>
        <dbReference type="Google" id="ProtNLM"/>
    </source>
</evidence>
<sequence length="235" mass="25810">MFKNFAPQRLVDIIALLLLTIGGGVEHVLSVVRQLRDLQLILVEGGSVLLNGVRVIGKGTNSVIFKCRPAIGNVELACKVRRGDASRPSLASEGQYLHIANSVGVGPRVYTYSRDVIAYFYVDGVPLGTWWAGADAKQKRGVVEELLRQAFKLDASGVSHNELSRLEKHVLIERGRPVIIDFESATLGGGNNVTQVANGLMRLGLRPPIDALRRYKKCQCPEAFNEVLYGYLQQL</sequence>
<dbReference type="KEGG" id="pai:PAE1625"/>
<dbReference type="EnsemblBacteria" id="AAL63611">
    <property type="protein sequence ID" value="AAL63611"/>
    <property type="gene ID" value="PAE1625"/>
</dbReference>
<protein>
    <recommendedName>
        <fullName evidence="3">Serine/threonine protein kinase</fullName>
    </recommendedName>
</protein>
<name>Q8ZWT8_PYRAE</name>
<dbReference type="HOGENOM" id="CLU_095575_0_0_2"/>
<dbReference type="SUPFAM" id="SSF56112">
    <property type="entry name" value="Protein kinase-like (PK-like)"/>
    <property type="match status" value="1"/>
</dbReference>
<dbReference type="eggNOG" id="arCOG01182">
    <property type="taxonomic scope" value="Archaea"/>
</dbReference>
<dbReference type="STRING" id="178306.PAE1625"/>
<dbReference type="InParanoid" id="Q8ZWT8"/>